<evidence type="ECO:0000313" key="3">
    <source>
        <dbReference type="Proteomes" id="UP000283269"/>
    </source>
</evidence>
<evidence type="ECO:0000313" key="2">
    <source>
        <dbReference type="EMBL" id="PPQ94301.1"/>
    </source>
</evidence>
<reference evidence="2 3" key="1">
    <citation type="journal article" date="2018" name="Evol. Lett.">
        <title>Horizontal gene cluster transfer increased hallucinogenic mushroom diversity.</title>
        <authorList>
            <person name="Reynolds H.T."/>
            <person name="Vijayakumar V."/>
            <person name="Gluck-Thaler E."/>
            <person name="Korotkin H.B."/>
            <person name="Matheny P.B."/>
            <person name="Slot J.C."/>
        </authorList>
    </citation>
    <scope>NUCLEOTIDE SEQUENCE [LARGE SCALE GENOMIC DNA]</scope>
    <source>
        <strain evidence="2 3">2631</strain>
    </source>
</reference>
<feature type="compositionally biased region" description="Polar residues" evidence="1">
    <location>
        <begin position="19"/>
        <end position="29"/>
    </location>
</feature>
<keyword evidence="3" id="KW-1185">Reference proteome</keyword>
<protein>
    <submittedName>
        <fullName evidence="2">Uncharacterized protein</fullName>
    </submittedName>
</protein>
<feature type="region of interest" description="Disordered" evidence="1">
    <location>
        <begin position="1"/>
        <end position="60"/>
    </location>
</feature>
<dbReference type="InParanoid" id="A0A409XUC8"/>
<dbReference type="AlphaFoldDB" id="A0A409XUC8"/>
<dbReference type="Proteomes" id="UP000283269">
    <property type="component" value="Unassembled WGS sequence"/>
</dbReference>
<proteinExistence type="predicted"/>
<gene>
    <name evidence="2" type="ORF">CVT25_004959</name>
</gene>
<name>A0A409XUC8_PSICY</name>
<comment type="caution">
    <text evidence="2">The sequence shown here is derived from an EMBL/GenBank/DDBJ whole genome shotgun (WGS) entry which is preliminary data.</text>
</comment>
<dbReference type="EMBL" id="NHYD01000400">
    <property type="protein sequence ID" value="PPQ94301.1"/>
    <property type="molecule type" value="Genomic_DNA"/>
</dbReference>
<sequence>MSSFLLEKVQSETKVESPMSHSTANSPALANQLVREMQNRKQETTDETSSNSYLHAQPGRDASLRTILSGKEHTGILMNYILKTKRLSHQVKYQ</sequence>
<evidence type="ECO:0000256" key="1">
    <source>
        <dbReference type="SAM" id="MobiDB-lite"/>
    </source>
</evidence>
<organism evidence="2 3">
    <name type="scientific">Psilocybe cyanescens</name>
    <dbReference type="NCBI Taxonomy" id="93625"/>
    <lineage>
        <taxon>Eukaryota</taxon>
        <taxon>Fungi</taxon>
        <taxon>Dikarya</taxon>
        <taxon>Basidiomycota</taxon>
        <taxon>Agaricomycotina</taxon>
        <taxon>Agaricomycetes</taxon>
        <taxon>Agaricomycetidae</taxon>
        <taxon>Agaricales</taxon>
        <taxon>Agaricineae</taxon>
        <taxon>Strophariaceae</taxon>
        <taxon>Psilocybe</taxon>
    </lineage>
</organism>
<accession>A0A409XUC8</accession>